<dbReference type="InterPro" id="IPR011547">
    <property type="entry name" value="SLC26A/SulP_dom"/>
</dbReference>
<accession>A0ABS6X4X2</accession>
<name>A0ABS6X4X2_9BACT</name>
<feature type="transmembrane region" description="Helical" evidence="5">
    <location>
        <begin position="66"/>
        <end position="84"/>
    </location>
</feature>
<dbReference type="PANTHER" id="PTHR43310">
    <property type="entry name" value="SULFATE TRANSPORTER YBAR-RELATED"/>
    <property type="match status" value="1"/>
</dbReference>
<comment type="caution">
    <text evidence="7">The sequence shown here is derived from an EMBL/GenBank/DDBJ whole genome shotgun (WGS) entry which is preliminary data.</text>
</comment>
<dbReference type="InterPro" id="IPR002645">
    <property type="entry name" value="STAS_dom"/>
</dbReference>
<evidence type="ECO:0000256" key="2">
    <source>
        <dbReference type="ARBA" id="ARBA00022692"/>
    </source>
</evidence>
<dbReference type="RefSeq" id="WP_219161461.1">
    <property type="nucleotide sequence ID" value="NZ_JAHWGL010000132.1"/>
</dbReference>
<evidence type="ECO:0000256" key="4">
    <source>
        <dbReference type="ARBA" id="ARBA00023136"/>
    </source>
</evidence>
<evidence type="ECO:0000313" key="7">
    <source>
        <dbReference type="EMBL" id="MBW3130881.1"/>
    </source>
</evidence>
<feature type="transmembrane region" description="Helical" evidence="5">
    <location>
        <begin position="33"/>
        <end position="54"/>
    </location>
</feature>
<keyword evidence="4 5" id="KW-0472">Membrane</keyword>
<feature type="domain" description="STAS" evidence="6">
    <location>
        <begin position="412"/>
        <end position="492"/>
    </location>
</feature>
<dbReference type="Pfam" id="PF01740">
    <property type="entry name" value="STAS"/>
    <property type="match status" value="1"/>
</dbReference>
<dbReference type="Proteomes" id="UP000826188">
    <property type="component" value="Unassembled WGS sequence"/>
</dbReference>
<evidence type="ECO:0000256" key="1">
    <source>
        <dbReference type="ARBA" id="ARBA00004141"/>
    </source>
</evidence>
<dbReference type="PROSITE" id="PS50801">
    <property type="entry name" value="STAS"/>
    <property type="match status" value="1"/>
</dbReference>
<evidence type="ECO:0000256" key="5">
    <source>
        <dbReference type="SAM" id="Phobius"/>
    </source>
</evidence>
<sequence length="514" mass="54602">MQQVFQYFTQYKVNYKNEILSGLTVALALMPEAVAFSLIASLSPLVGLYAAFVMGLVTSVLGGRPGMISGATGAVAVVLLALAKSHGVEYIFATVILAGSLQVVAGVLRLGKFIRLVPHSVMFGFVNGLAIIIFLSQLVQFQTVDAAGGHHWLTGTPLLTMLGLVGLTILIIVGLPRLTKVVPASLVAIVVVSALVIGLGISTKTVGDIASIEGGFPPFHIPAVPLTLATLTLIFPYAAIMAGVGLIESLLTLNLIDEITETRGSTNKECVAQGAANIASGFLFGMGGCAMIGQSLINISSGARARLSGIVAAMMLLVFIVFGAPLIERVPMAALTGLMIMVAVDTFEWASLKTFGKMPVADLVVMVLVTAITVLLHNLALAVLIGVVIAALVFAWENATRIRARNYVDAAGVRHYELFGPLFFGSVQAFGEKFDMVNDPNEVIIDFRESRVADMSALEALNKLTERYHRLGKTVHLRHLSPDCRKLLNKANSIIDVNILEDPLYTVAGANVMY</sequence>
<organism evidence="7 8">
    <name type="scientific">Hymenobacter profundi</name>
    <dbReference type="NCBI Taxonomy" id="1982110"/>
    <lineage>
        <taxon>Bacteria</taxon>
        <taxon>Pseudomonadati</taxon>
        <taxon>Bacteroidota</taxon>
        <taxon>Cytophagia</taxon>
        <taxon>Cytophagales</taxon>
        <taxon>Hymenobacteraceae</taxon>
        <taxon>Hymenobacter</taxon>
    </lineage>
</organism>
<evidence type="ECO:0000259" key="6">
    <source>
        <dbReference type="PROSITE" id="PS50801"/>
    </source>
</evidence>
<dbReference type="EMBL" id="JAHWGL010000132">
    <property type="protein sequence ID" value="MBW3130881.1"/>
    <property type="molecule type" value="Genomic_DNA"/>
</dbReference>
<comment type="subcellular location">
    <subcellularLocation>
        <location evidence="1">Membrane</location>
        <topology evidence="1">Multi-pass membrane protein</topology>
    </subcellularLocation>
</comment>
<feature type="transmembrane region" description="Helical" evidence="5">
    <location>
        <begin position="363"/>
        <end position="396"/>
    </location>
</feature>
<feature type="transmembrane region" description="Helical" evidence="5">
    <location>
        <begin position="307"/>
        <end position="327"/>
    </location>
</feature>
<feature type="transmembrane region" description="Helical" evidence="5">
    <location>
        <begin position="182"/>
        <end position="203"/>
    </location>
</feature>
<feature type="transmembrane region" description="Helical" evidence="5">
    <location>
        <begin position="223"/>
        <end position="247"/>
    </location>
</feature>
<evidence type="ECO:0000313" key="8">
    <source>
        <dbReference type="Proteomes" id="UP000826188"/>
    </source>
</evidence>
<feature type="transmembrane region" description="Helical" evidence="5">
    <location>
        <begin position="333"/>
        <end position="351"/>
    </location>
</feature>
<protein>
    <submittedName>
        <fullName evidence="7">SulP family inorganic anion transporter</fullName>
    </submittedName>
</protein>
<dbReference type="CDD" id="cd07042">
    <property type="entry name" value="STAS_SulP_like_sulfate_transporter"/>
    <property type="match status" value="1"/>
</dbReference>
<feature type="transmembrane region" description="Helical" evidence="5">
    <location>
        <begin position="120"/>
        <end position="139"/>
    </location>
</feature>
<gene>
    <name evidence="7" type="ORF">KYK14_20140</name>
</gene>
<proteinExistence type="predicted"/>
<keyword evidence="3 5" id="KW-1133">Transmembrane helix</keyword>
<keyword evidence="8" id="KW-1185">Reference proteome</keyword>
<dbReference type="PANTHER" id="PTHR43310:SF1">
    <property type="entry name" value="SULFATE TRANSPORTER YBAR-RELATED"/>
    <property type="match status" value="1"/>
</dbReference>
<feature type="transmembrane region" description="Helical" evidence="5">
    <location>
        <begin position="151"/>
        <end position="175"/>
    </location>
</feature>
<dbReference type="Pfam" id="PF00916">
    <property type="entry name" value="Sulfate_transp"/>
    <property type="match status" value="1"/>
</dbReference>
<keyword evidence="2 5" id="KW-0812">Transmembrane</keyword>
<evidence type="ECO:0000256" key="3">
    <source>
        <dbReference type="ARBA" id="ARBA00022989"/>
    </source>
</evidence>
<feature type="transmembrane region" description="Helical" evidence="5">
    <location>
        <begin position="90"/>
        <end position="108"/>
    </location>
</feature>
<dbReference type="InterPro" id="IPR052706">
    <property type="entry name" value="Membrane-Transporter-like"/>
</dbReference>
<reference evidence="7 8" key="1">
    <citation type="submission" date="2021-07" db="EMBL/GenBank/DDBJ databases">
        <title>Hymenobacter profundi sp. nov., isolated from deep-sea water.</title>
        <authorList>
            <person name="Kim M.K."/>
        </authorList>
    </citation>
    <scope>NUCLEOTIDE SEQUENCE [LARGE SCALE GENOMIC DNA]</scope>
    <source>
        <strain evidence="7 8">M2</strain>
    </source>
</reference>